<comment type="caution">
    <text evidence="1">The sequence shown here is derived from an EMBL/GenBank/DDBJ whole genome shotgun (WGS) entry which is preliminary data.</text>
</comment>
<sequence length="185" mass="21515">MVVQKTLAQRPPPPKPRYDILCVFVIENSKHIGFQINALYDNIIKRVFTKLRQQIPPEDSTYNSKTSPCVKLGVVYFGDYEPYSEVTCEAQHFLINYRQFEKNVKSHAFTDTGLLRVATIEGLVGALEMFDEYDEHNPEVNITVLYQRHCFLISTTPPYLDPCRCNKMERYDGYTFQDVAARMKE</sequence>
<organism evidence="1 2">
    <name type="scientific">Spiromyces aspiralis</name>
    <dbReference type="NCBI Taxonomy" id="68401"/>
    <lineage>
        <taxon>Eukaryota</taxon>
        <taxon>Fungi</taxon>
        <taxon>Fungi incertae sedis</taxon>
        <taxon>Zoopagomycota</taxon>
        <taxon>Kickxellomycotina</taxon>
        <taxon>Kickxellomycetes</taxon>
        <taxon>Kickxellales</taxon>
        <taxon>Kickxellaceae</taxon>
        <taxon>Spiromyces</taxon>
    </lineage>
</organism>
<dbReference type="EMBL" id="JAMZIH010007389">
    <property type="protein sequence ID" value="KAJ1673100.1"/>
    <property type="molecule type" value="Genomic_DNA"/>
</dbReference>
<feature type="non-terminal residue" evidence="1">
    <location>
        <position position="185"/>
    </location>
</feature>
<evidence type="ECO:0000313" key="2">
    <source>
        <dbReference type="Proteomes" id="UP001145114"/>
    </source>
</evidence>
<accession>A0ACC1H9D9</accession>
<protein>
    <submittedName>
        <fullName evidence="1">Uncharacterized protein</fullName>
    </submittedName>
</protein>
<reference evidence="1" key="1">
    <citation type="submission" date="2022-06" db="EMBL/GenBank/DDBJ databases">
        <title>Phylogenomic reconstructions and comparative analyses of Kickxellomycotina fungi.</title>
        <authorList>
            <person name="Reynolds N.K."/>
            <person name="Stajich J.E."/>
            <person name="Barry K."/>
            <person name="Grigoriev I.V."/>
            <person name="Crous P."/>
            <person name="Smith M.E."/>
        </authorList>
    </citation>
    <scope>NUCLEOTIDE SEQUENCE</scope>
    <source>
        <strain evidence="1">RSA 2271</strain>
    </source>
</reference>
<evidence type="ECO:0000313" key="1">
    <source>
        <dbReference type="EMBL" id="KAJ1673100.1"/>
    </source>
</evidence>
<proteinExistence type="predicted"/>
<keyword evidence="2" id="KW-1185">Reference proteome</keyword>
<dbReference type="Proteomes" id="UP001145114">
    <property type="component" value="Unassembled WGS sequence"/>
</dbReference>
<name>A0ACC1H9D9_9FUNG</name>
<gene>
    <name evidence="1" type="ORF">EV182_005889</name>
</gene>